<evidence type="ECO:0000256" key="1">
    <source>
        <dbReference type="ARBA" id="ARBA00010088"/>
    </source>
</evidence>
<evidence type="ECO:0000256" key="4">
    <source>
        <dbReference type="PIRSR" id="PIRSR001112-1"/>
    </source>
</evidence>
<evidence type="ECO:0000313" key="7">
    <source>
        <dbReference type="Proteomes" id="UP000605361"/>
    </source>
</evidence>
<organism evidence="6 7">
    <name type="scientific">Nonomuraea cypriaca</name>
    <dbReference type="NCBI Taxonomy" id="1187855"/>
    <lineage>
        <taxon>Bacteria</taxon>
        <taxon>Bacillati</taxon>
        <taxon>Actinomycetota</taxon>
        <taxon>Actinomycetes</taxon>
        <taxon>Streptosporangiales</taxon>
        <taxon>Streptosporangiaceae</taxon>
        <taxon>Nonomuraea</taxon>
    </lineage>
</organism>
<accession>A0A931AHH5</accession>
<feature type="active site" description="Proton acceptor" evidence="4">
    <location>
        <position position="349"/>
    </location>
</feature>
<dbReference type="GO" id="GO:0097176">
    <property type="term" value="P:epoxide metabolic process"/>
    <property type="evidence" value="ECO:0007669"/>
    <property type="project" value="TreeGrafter"/>
</dbReference>
<reference evidence="6" key="1">
    <citation type="submission" date="2020-11" db="EMBL/GenBank/DDBJ databases">
        <title>Whole-genome analyses of Nonomuraea sp. K274.</title>
        <authorList>
            <person name="Veyisoglu A."/>
        </authorList>
    </citation>
    <scope>NUCLEOTIDE SEQUENCE</scope>
    <source>
        <strain evidence="6">K274</strain>
    </source>
</reference>
<dbReference type="PANTHER" id="PTHR21661">
    <property type="entry name" value="EPOXIDE HYDROLASE 1-RELATED"/>
    <property type="match status" value="1"/>
</dbReference>
<feature type="active site" description="Nucleophile" evidence="4">
    <location>
        <position position="174"/>
    </location>
</feature>
<comment type="similarity">
    <text evidence="1">Belongs to the peptidase S33 family.</text>
</comment>
<proteinExistence type="inferred from homology"/>
<evidence type="ECO:0000256" key="2">
    <source>
        <dbReference type="ARBA" id="ARBA00022797"/>
    </source>
</evidence>
<dbReference type="InterPro" id="IPR016292">
    <property type="entry name" value="Epoxide_hydrolase"/>
</dbReference>
<name>A0A931AHH5_9ACTN</name>
<dbReference type="SUPFAM" id="SSF53474">
    <property type="entry name" value="alpha/beta-Hydrolases"/>
    <property type="match status" value="1"/>
</dbReference>
<dbReference type="PRINTS" id="PR00412">
    <property type="entry name" value="EPOXHYDRLASE"/>
</dbReference>
<dbReference type="InterPro" id="IPR000639">
    <property type="entry name" value="Epox_hydrolase-like"/>
</dbReference>
<keyword evidence="3 6" id="KW-0378">Hydrolase</keyword>
<dbReference type="InterPro" id="IPR029058">
    <property type="entry name" value="AB_hydrolase_fold"/>
</dbReference>
<dbReference type="PIRSF" id="PIRSF001112">
    <property type="entry name" value="Epoxide_hydrolase"/>
    <property type="match status" value="1"/>
</dbReference>
<sequence length="375" mass="41854">MVSGSEISEFRVQVPDGELADLRERLDRTRWPDQLPNEGWRGGAPVARVRELAERWRTVFDWRALEARLGEIPQFTTVVDGQTIHFLWVRSGVQGALPLLATHGWPGSFLEFVDLAVCLCGHDEAFDLVVPSIPGFGFSRPLSGPAWNGERVAHAWTVLMARLGYERYGVHGGDLGAGISRRVARLAPREVVGVHVNYLPTPPGTPEEGLSPQEDARLAAYAKWSAEFGAYEHLQRTRPQSLSYALNDSPTGLLAWITERFHDWTDPRRRDRIDDDVLLADIALYWLTGTAGTAAQFYRENAAAGPISGRGVVPTGVSCFPHEIVLPVRALAERSENIVWWREHAEGGHFPALEVPETLCADLRDFFRPLRRPSE</sequence>
<feature type="active site" description="Proton donor" evidence="4">
    <location>
        <position position="298"/>
    </location>
</feature>
<dbReference type="PANTHER" id="PTHR21661:SF35">
    <property type="entry name" value="EPOXIDE HYDROLASE"/>
    <property type="match status" value="1"/>
</dbReference>
<dbReference type="InterPro" id="IPR010497">
    <property type="entry name" value="Epoxide_hydro_N"/>
</dbReference>
<dbReference type="Pfam" id="PF06441">
    <property type="entry name" value="EHN"/>
    <property type="match status" value="1"/>
</dbReference>
<dbReference type="EMBL" id="JADOGI010000191">
    <property type="protein sequence ID" value="MBF8192058.1"/>
    <property type="molecule type" value="Genomic_DNA"/>
</dbReference>
<keyword evidence="2" id="KW-0058">Aromatic hydrocarbons catabolism</keyword>
<feature type="domain" description="Epoxide hydrolase N-terminal" evidence="5">
    <location>
        <begin position="7"/>
        <end position="112"/>
    </location>
</feature>
<protein>
    <submittedName>
        <fullName evidence="6">Epoxide hydrolase</fullName>
    </submittedName>
</protein>
<dbReference type="Proteomes" id="UP000605361">
    <property type="component" value="Unassembled WGS sequence"/>
</dbReference>
<dbReference type="GO" id="GO:0004301">
    <property type="term" value="F:epoxide hydrolase activity"/>
    <property type="evidence" value="ECO:0007669"/>
    <property type="project" value="TreeGrafter"/>
</dbReference>
<evidence type="ECO:0000259" key="5">
    <source>
        <dbReference type="Pfam" id="PF06441"/>
    </source>
</evidence>
<keyword evidence="7" id="KW-1185">Reference proteome</keyword>
<dbReference type="AlphaFoldDB" id="A0A931AHH5"/>
<evidence type="ECO:0000256" key="3">
    <source>
        <dbReference type="ARBA" id="ARBA00022801"/>
    </source>
</evidence>
<comment type="caution">
    <text evidence="6">The sequence shown here is derived from an EMBL/GenBank/DDBJ whole genome shotgun (WGS) entry which is preliminary data.</text>
</comment>
<gene>
    <name evidence="6" type="ORF">ITP53_41535</name>
</gene>
<evidence type="ECO:0000313" key="6">
    <source>
        <dbReference type="EMBL" id="MBF8192058.1"/>
    </source>
</evidence>
<dbReference type="Gene3D" id="3.40.50.1820">
    <property type="entry name" value="alpha/beta hydrolase"/>
    <property type="match status" value="1"/>
</dbReference>